<gene>
    <name evidence="6" type="ORF">HAKA00212_LOCUS8993</name>
</gene>
<dbReference type="PROSITE" id="PS51471">
    <property type="entry name" value="FE2OG_OXY"/>
    <property type="match status" value="1"/>
</dbReference>
<sequence length="502" mass="55343">MRQNHEKQCRETDYWSASSPSDIKREDHRPATDFNSYAMEDWVLPDFDDVFDHKKLLHVSKGAVFSEEECAEVVAMAEAYFAERGGWTQLPSGRYQIDGFWIKDVPPVKAWFDARLKTTLFPTLVALYPEFVDDVAHLCMDSAYVFKYNPETGGQSDIHTDSGCLTFTIALNPKEEYDGGGTWFENLGPEGTVVEMDVGQVTFRPGGVRHQGHAITRGRRYVIGGFMMHRGKVEVVRQLLVQGTARALAGDPEGARALLRRAVALNPRFDGARVTYADALKKQGETAMAEEQLEEGLALNPRNVEALYSLGLLKQEAGDLEAAAALFERVVAVDPLDQEAAWARAEVAGQQGDRAAEAAWYATLLDGDPARRGARWARAALNCGAAHGDAGDAAEEVRLYKLALEKDPGFYEALFSLGSAHANAGEFLKALPLFRRARAAAEPGSEEELRALTLLYKAAALHLQGQMRETGVALGPEETQAALQELMGEEHFRAVLERRGQR</sequence>
<keyword evidence="2 3" id="KW-0802">TPR repeat</keyword>
<feature type="compositionally biased region" description="Basic and acidic residues" evidence="4">
    <location>
        <begin position="1"/>
        <end position="13"/>
    </location>
</feature>
<dbReference type="Pfam" id="PF14559">
    <property type="entry name" value="TPR_19"/>
    <property type="match status" value="1"/>
</dbReference>
<dbReference type="AlphaFoldDB" id="A0A6V1PPA4"/>
<name>A0A6V1PPA4_HETAK</name>
<dbReference type="SMART" id="SM00028">
    <property type="entry name" value="TPR"/>
    <property type="match status" value="5"/>
</dbReference>
<dbReference type="PANTHER" id="PTHR44858:SF1">
    <property type="entry name" value="UDP-N-ACETYLGLUCOSAMINE--PEPTIDE N-ACETYLGLUCOSAMINYLTRANSFERASE SPINDLY-RELATED"/>
    <property type="match status" value="1"/>
</dbReference>
<feature type="repeat" description="TPR" evidence="3">
    <location>
        <begin position="304"/>
        <end position="337"/>
    </location>
</feature>
<reference evidence="6" key="1">
    <citation type="submission" date="2021-01" db="EMBL/GenBank/DDBJ databases">
        <authorList>
            <person name="Corre E."/>
            <person name="Pelletier E."/>
            <person name="Niang G."/>
            <person name="Scheremetjew M."/>
            <person name="Finn R."/>
            <person name="Kale V."/>
            <person name="Holt S."/>
            <person name="Cochrane G."/>
            <person name="Meng A."/>
            <person name="Brown T."/>
            <person name="Cohen L."/>
        </authorList>
    </citation>
    <scope>NUCLEOTIDE SEQUENCE</scope>
    <source>
        <strain evidence="6">CCMP3107</strain>
    </source>
</reference>
<evidence type="ECO:0000313" key="6">
    <source>
        <dbReference type="EMBL" id="CAE0630297.1"/>
    </source>
</evidence>
<proteinExistence type="predicted"/>
<feature type="region of interest" description="Disordered" evidence="4">
    <location>
        <begin position="1"/>
        <end position="27"/>
    </location>
</feature>
<dbReference type="PANTHER" id="PTHR44858">
    <property type="entry name" value="TETRATRICOPEPTIDE REPEAT PROTEIN 6"/>
    <property type="match status" value="1"/>
</dbReference>
<dbReference type="Gene3D" id="1.25.40.10">
    <property type="entry name" value="Tetratricopeptide repeat domain"/>
    <property type="match status" value="2"/>
</dbReference>
<dbReference type="Gene3D" id="2.60.120.620">
    <property type="entry name" value="q2cbj1_9rhob like domain"/>
    <property type="match status" value="1"/>
</dbReference>
<accession>A0A6V1PPA4</accession>
<dbReference type="Pfam" id="PF13432">
    <property type="entry name" value="TPR_16"/>
    <property type="match status" value="2"/>
</dbReference>
<dbReference type="InterPro" id="IPR011990">
    <property type="entry name" value="TPR-like_helical_dom_sf"/>
</dbReference>
<evidence type="ECO:0000256" key="4">
    <source>
        <dbReference type="SAM" id="MobiDB-lite"/>
    </source>
</evidence>
<evidence type="ECO:0000256" key="1">
    <source>
        <dbReference type="ARBA" id="ARBA00022737"/>
    </source>
</evidence>
<dbReference type="PROSITE" id="PS50005">
    <property type="entry name" value="TPR"/>
    <property type="match status" value="1"/>
</dbReference>
<dbReference type="EMBL" id="HBIU01019359">
    <property type="protein sequence ID" value="CAE0630297.1"/>
    <property type="molecule type" value="Transcribed_RNA"/>
</dbReference>
<dbReference type="SUPFAM" id="SSF48452">
    <property type="entry name" value="TPR-like"/>
    <property type="match status" value="1"/>
</dbReference>
<evidence type="ECO:0000259" key="5">
    <source>
        <dbReference type="PROSITE" id="PS51471"/>
    </source>
</evidence>
<evidence type="ECO:0000256" key="2">
    <source>
        <dbReference type="ARBA" id="ARBA00022803"/>
    </source>
</evidence>
<organism evidence="6">
    <name type="scientific">Heterosigma akashiwo</name>
    <name type="common">Chromophytic alga</name>
    <name type="synonym">Heterosigma carterae</name>
    <dbReference type="NCBI Taxonomy" id="2829"/>
    <lineage>
        <taxon>Eukaryota</taxon>
        <taxon>Sar</taxon>
        <taxon>Stramenopiles</taxon>
        <taxon>Ochrophyta</taxon>
        <taxon>Raphidophyceae</taxon>
        <taxon>Chattonellales</taxon>
        <taxon>Chattonellaceae</taxon>
        <taxon>Heterosigma</taxon>
    </lineage>
</organism>
<dbReference type="InterPro" id="IPR050498">
    <property type="entry name" value="Ycf3"/>
</dbReference>
<evidence type="ECO:0000256" key="3">
    <source>
        <dbReference type="PROSITE-ProRule" id="PRU00339"/>
    </source>
</evidence>
<keyword evidence="1" id="KW-0677">Repeat</keyword>
<protein>
    <recommendedName>
        <fullName evidence="5">Fe2OG dioxygenase domain-containing protein</fullName>
    </recommendedName>
</protein>
<dbReference type="InterPro" id="IPR005123">
    <property type="entry name" value="Oxoglu/Fe-dep_dioxygenase_dom"/>
</dbReference>
<dbReference type="InterPro" id="IPR019734">
    <property type="entry name" value="TPR_rpt"/>
</dbReference>
<feature type="domain" description="Fe2OG dioxygenase" evidence="5">
    <location>
        <begin position="139"/>
        <end position="229"/>
    </location>
</feature>